<dbReference type="GO" id="GO:0046872">
    <property type="term" value="F:metal ion binding"/>
    <property type="evidence" value="ECO:0007669"/>
    <property type="project" value="UniProtKB-KW"/>
</dbReference>
<dbReference type="Proteomes" id="UP000039324">
    <property type="component" value="Unassembled WGS sequence"/>
</dbReference>
<dbReference type="PANTHER" id="PTHR31009">
    <property type="entry name" value="S-ADENOSYL-L-METHIONINE:CARBOXYL METHYLTRANSFERASE FAMILY PROTEIN"/>
    <property type="match status" value="1"/>
</dbReference>
<evidence type="ECO:0000313" key="4">
    <source>
        <dbReference type="Proteomes" id="UP000039324"/>
    </source>
</evidence>
<dbReference type="Pfam" id="PF03492">
    <property type="entry name" value="Methyltransf_7"/>
    <property type="match status" value="1"/>
</dbReference>
<dbReference type="InterPro" id="IPR042086">
    <property type="entry name" value="MeTrfase_capping"/>
</dbReference>
<keyword evidence="1" id="KW-0479">Metal-binding</keyword>
<proteinExistence type="predicted"/>
<evidence type="ECO:0000256" key="1">
    <source>
        <dbReference type="ARBA" id="ARBA00022723"/>
    </source>
</evidence>
<dbReference type="AlphaFoldDB" id="A0A0G4IH52"/>
<dbReference type="Gene3D" id="1.10.1200.270">
    <property type="entry name" value="Methyltransferase, alpha-helical capping domain"/>
    <property type="match status" value="1"/>
</dbReference>
<sequence length="418" mass="46538">LRQQFWRFRHGLRLRDERAIKLELDLMWVKQNSIGGPATTAAFASALRPRCATRTSRRQGTMAGVVMVGKGEYNSASSGQTRSLMDMLPRIVECARHRQGPIAIADYGCSQGGAAHAVFKQIISACPNRNMVLFLVDQPGNDWDTVRQIFSEWTVEPSSSTCFLSSGDVVAAVSNPSTTPIRVFLCGVSFYEQVLPSGAVDIAISGTAIHWMSTRPRIGPENGILGGVSFRNLPAELRRDAEKSAADDWKCFLGHRNRELKSGGHMFFVIPAYDASFVECPFTWADYSDFMQRSTADLLKNGAITVEEAVKAQAPVYMRSRAEFEAPFKSAACSSVDGMKLTGIDLRALPNTEWDEDAERFAKKHQRAILAVMDNLWQNAFSQTVNDLLRRRLLDEIKSNPSPHKVNWLQAYITISKH</sequence>
<dbReference type="InterPro" id="IPR005299">
    <property type="entry name" value="MeTrfase_7"/>
</dbReference>
<protein>
    <submittedName>
        <fullName evidence="3">Uncharacterized protein</fullName>
    </submittedName>
</protein>
<evidence type="ECO:0000313" key="3">
    <source>
        <dbReference type="EMBL" id="CEO94509.1"/>
    </source>
</evidence>
<dbReference type="SUPFAM" id="SSF53335">
    <property type="entry name" value="S-adenosyl-L-methionine-dependent methyltransferases"/>
    <property type="match status" value="1"/>
</dbReference>
<organism evidence="3 4">
    <name type="scientific">Plasmodiophora brassicae</name>
    <name type="common">Clubroot disease agent</name>
    <dbReference type="NCBI Taxonomy" id="37360"/>
    <lineage>
        <taxon>Eukaryota</taxon>
        <taxon>Sar</taxon>
        <taxon>Rhizaria</taxon>
        <taxon>Endomyxa</taxon>
        <taxon>Phytomyxea</taxon>
        <taxon>Plasmodiophorida</taxon>
        <taxon>Plasmodiophoridae</taxon>
        <taxon>Plasmodiophora</taxon>
    </lineage>
</organism>
<keyword evidence="2" id="KW-0460">Magnesium</keyword>
<dbReference type="InterPro" id="IPR029063">
    <property type="entry name" value="SAM-dependent_MTases_sf"/>
</dbReference>
<name>A0A0G4IH52_PLABS</name>
<dbReference type="EMBL" id="CDSF01000001">
    <property type="protein sequence ID" value="CEO94509.1"/>
    <property type="molecule type" value="Genomic_DNA"/>
</dbReference>
<feature type="non-terminal residue" evidence="3">
    <location>
        <position position="1"/>
    </location>
</feature>
<reference evidence="3 4" key="1">
    <citation type="submission" date="2015-02" db="EMBL/GenBank/DDBJ databases">
        <authorList>
            <person name="Chooi Y.-H."/>
        </authorList>
    </citation>
    <scope>NUCLEOTIDE SEQUENCE [LARGE SCALE GENOMIC DNA]</scope>
    <source>
        <strain evidence="3">E3</strain>
    </source>
</reference>
<dbReference type="OrthoDB" id="419980at2759"/>
<gene>
    <name evidence="3" type="ORF">PBRA_000294</name>
</gene>
<evidence type="ECO:0000256" key="2">
    <source>
        <dbReference type="ARBA" id="ARBA00022842"/>
    </source>
</evidence>
<dbReference type="Gene3D" id="3.40.50.150">
    <property type="entry name" value="Vaccinia Virus protein VP39"/>
    <property type="match status" value="1"/>
</dbReference>
<dbReference type="GO" id="GO:0008168">
    <property type="term" value="F:methyltransferase activity"/>
    <property type="evidence" value="ECO:0007669"/>
    <property type="project" value="InterPro"/>
</dbReference>
<keyword evidence="4" id="KW-1185">Reference proteome</keyword>
<accession>A0A0G4IH52</accession>